<comment type="similarity">
    <text evidence="1">Belongs to the RdRP family.</text>
</comment>
<dbReference type="GO" id="GO:0030422">
    <property type="term" value="P:siRNA processing"/>
    <property type="evidence" value="ECO:0007669"/>
    <property type="project" value="TreeGrafter"/>
</dbReference>
<feature type="domain" description="RDRP core" evidence="2">
    <location>
        <begin position="21"/>
        <end position="289"/>
    </location>
</feature>
<dbReference type="GO" id="GO:0031380">
    <property type="term" value="C:nuclear RNA-directed RNA polymerase complex"/>
    <property type="evidence" value="ECO:0007669"/>
    <property type="project" value="TreeGrafter"/>
</dbReference>
<keyword evidence="1" id="KW-0694">RNA-binding</keyword>
<organism evidence="3 4">
    <name type="scientific">Rotaria sordida</name>
    <dbReference type="NCBI Taxonomy" id="392033"/>
    <lineage>
        <taxon>Eukaryota</taxon>
        <taxon>Metazoa</taxon>
        <taxon>Spiralia</taxon>
        <taxon>Gnathifera</taxon>
        <taxon>Rotifera</taxon>
        <taxon>Eurotatoria</taxon>
        <taxon>Bdelloidea</taxon>
        <taxon>Philodinida</taxon>
        <taxon>Philodinidae</taxon>
        <taxon>Rotaria</taxon>
    </lineage>
</organism>
<dbReference type="InterPro" id="IPR057596">
    <property type="entry name" value="RDRP_core"/>
</dbReference>
<evidence type="ECO:0000313" key="3">
    <source>
        <dbReference type="EMBL" id="CAF4178937.1"/>
    </source>
</evidence>
<evidence type="ECO:0000259" key="2">
    <source>
        <dbReference type="Pfam" id="PF05183"/>
    </source>
</evidence>
<comment type="caution">
    <text evidence="3">The sequence shown here is derived from an EMBL/GenBank/DDBJ whole genome shotgun (WGS) entry which is preliminary data.</text>
</comment>
<reference evidence="3" key="1">
    <citation type="submission" date="2021-02" db="EMBL/GenBank/DDBJ databases">
        <authorList>
            <person name="Nowell W R."/>
        </authorList>
    </citation>
    <scope>NUCLEOTIDE SEQUENCE</scope>
</reference>
<dbReference type="InterPro" id="IPR007855">
    <property type="entry name" value="RDRP"/>
</dbReference>
<dbReference type="PANTHER" id="PTHR23079">
    <property type="entry name" value="RNA-DEPENDENT RNA POLYMERASE"/>
    <property type="match status" value="1"/>
</dbReference>
<name>A0A819ZSL7_9BILA</name>
<dbReference type="AlphaFoldDB" id="A0A819ZSL7"/>
<dbReference type="Pfam" id="PF05183">
    <property type="entry name" value="RdRP"/>
    <property type="match status" value="1"/>
</dbReference>
<evidence type="ECO:0000256" key="1">
    <source>
        <dbReference type="RuleBase" id="RU363098"/>
    </source>
</evidence>
<dbReference type="EMBL" id="CAJOBD010012298">
    <property type="protein sequence ID" value="CAF4178937.1"/>
    <property type="molecule type" value="Genomic_DNA"/>
</dbReference>
<dbReference type="GO" id="GO:0003968">
    <property type="term" value="F:RNA-directed RNA polymerase activity"/>
    <property type="evidence" value="ECO:0007669"/>
    <property type="project" value="UniProtKB-KW"/>
</dbReference>
<dbReference type="GO" id="GO:0003723">
    <property type="term" value="F:RNA binding"/>
    <property type="evidence" value="ECO:0007669"/>
    <property type="project" value="UniProtKB-KW"/>
</dbReference>
<accession>A0A819ZSL7</accession>
<gene>
    <name evidence="3" type="ORF">JBS370_LOCUS35409</name>
</gene>
<sequence>MDEQVASVDSSQRLKVAFRTLTPLKIIFQPFEVTTGSRALRNPQLDGVERFLLVHFRDEDNRQLRVSNANIKERLRNSMQNGIELFSKKFKYMGASTSQLKEKAFWFIDLPSPLKNIQEAHKILGDFSGIKNIATYIARVGQYFSKIEDKKAIRSNNNLNYVLKIDDIEINKYCFTDGIDKISWGLAGRIAQKMNIPIYCQEDIPSVFQIRVAGCKGMVAIDPESTLNVYYIHIRKSMNKFDGGDWNLEICKYARPLSLTLNNQVIRLLSDLGNHDSAFIALQDRSFTQWEIPEEQQPSA</sequence>
<protein>
    <recommendedName>
        <fullName evidence="1">RNA-dependent RNA polymerase</fullName>
        <ecNumber evidence="1">2.7.7.48</ecNumber>
    </recommendedName>
</protein>
<keyword evidence="1" id="KW-0808">Transferase</keyword>
<dbReference type="PANTHER" id="PTHR23079:SF55">
    <property type="entry name" value="RNA-DIRECTED RNA POLYMERASE"/>
    <property type="match status" value="1"/>
</dbReference>
<keyword evidence="1" id="KW-0548">Nucleotidyltransferase</keyword>
<dbReference type="Proteomes" id="UP000663836">
    <property type="component" value="Unassembled WGS sequence"/>
</dbReference>
<evidence type="ECO:0000313" key="4">
    <source>
        <dbReference type="Proteomes" id="UP000663836"/>
    </source>
</evidence>
<dbReference type="EC" id="2.7.7.48" evidence="1"/>
<keyword evidence="1" id="KW-0696">RNA-directed RNA polymerase</keyword>
<feature type="non-terminal residue" evidence="3">
    <location>
        <position position="300"/>
    </location>
</feature>
<proteinExistence type="inferred from homology"/>
<comment type="catalytic activity">
    <reaction evidence="1">
        <text>RNA(n) + a ribonucleoside 5'-triphosphate = RNA(n+1) + diphosphate</text>
        <dbReference type="Rhea" id="RHEA:21248"/>
        <dbReference type="Rhea" id="RHEA-COMP:14527"/>
        <dbReference type="Rhea" id="RHEA-COMP:17342"/>
        <dbReference type="ChEBI" id="CHEBI:33019"/>
        <dbReference type="ChEBI" id="CHEBI:61557"/>
        <dbReference type="ChEBI" id="CHEBI:140395"/>
        <dbReference type="EC" id="2.7.7.48"/>
    </reaction>
</comment>